<evidence type="ECO:0000313" key="3">
    <source>
        <dbReference type="EMBL" id="REH48485.1"/>
    </source>
</evidence>
<dbReference type="Pfam" id="PF00109">
    <property type="entry name" value="ketoacyl-synt"/>
    <property type="match status" value="1"/>
</dbReference>
<feature type="domain" description="Beta-ketoacyl synthase-like N-terminal" evidence="2">
    <location>
        <begin position="13"/>
        <end position="211"/>
    </location>
</feature>
<dbReference type="SUPFAM" id="SSF53901">
    <property type="entry name" value="Thiolase-like"/>
    <property type="match status" value="2"/>
</dbReference>
<dbReference type="AlphaFoldDB" id="A0A3E0HR68"/>
<dbReference type="Gene3D" id="3.40.47.10">
    <property type="match status" value="1"/>
</dbReference>
<dbReference type="InterPro" id="IPR016039">
    <property type="entry name" value="Thiolase-like"/>
</dbReference>
<dbReference type="EMBL" id="QUNO01000005">
    <property type="protein sequence ID" value="REH48485.1"/>
    <property type="molecule type" value="Genomic_DNA"/>
</dbReference>
<comment type="caution">
    <text evidence="3">The sequence shown here is derived from an EMBL/GenBank/DDBJ whole genome shotgun (WGS) entry which is preliminary data.</text>
</comment>
<dbReference type="InterPro" id="IPR014030">
    <property type="entry name" value="Ketoacyl_synth_N"/>
</dbReference>
<organism evidence="3 4">
    <name type="scientific">Kutzneria buriramensis</name>
    <dbReference type="NCBI Taxonomy" id="1045776"/>
    <lineage>
        <taxon>Bacteria</taxon>
        <taxon>Bacillati</taxon>
        <taxon>Actinomycetota</taxon>
        <taxon>Actinomycetes</taxon>
        <taxon>Pseudonocardiales</taxon>
        <taxon>Pseudonocardiaceae</taxon>
        <taxon>Kutzneria</taxon>
    </lineage>
</organism>
<proteinExistence type="predicted"/>
<keyword evidence="1" id="KW-0808">Transferase</keyword>
<dbReference type="RefSeq" id="WP_246015165.1">
    <property type="nucleotide sequence ID" value="NZ_CP144375.1"/>
</dbReference>
<protein>
    <submittedName>
        <fullName evidence="3">3-oxoacyl-[acyl-carrier-protein] synthase II</fullName>
    </submittedName>
</protein>
<dbReference type="Proteomes" id="UP000256269">
    <property type="component" value="Unassembled WGS sequence"/>
</dbReference>
<dbReference type="PANTHER" id="PTHR11712:SF336">
    <property type="entry name" value="3-OXOACYL-[ACYL-CARRIER-PROTEIN] SYNTHASE, MITOCHONDRIAL"/>
    <property type="match status" value="1"/>
</dbReference>
<sequence>MTAATAPDAGALVVTAWSAVSAFGMGSAAFRDGVSRQRDAVTAVDLDEFPGPFERAGLIPGFSPTGHLGAKGTRNMDRLTAIAVSTVGQLVREYGGEVTEDPERVGLVLGTGSGSVQSIMDFTRDSLVGEKPYHVDPAKFPNTVMNKATAQSAIWHGIKGPNTTIAGDWLTGLLALSYAVRLCRAGHCDRVLVGAVEEYSTQRAWLEWHAGAAGDRAPALGEGGAIFLVEPVDVAARAGRTPLASVLATRFMAAATTAQAGETLADCVRAALRQAGVAPARVRVVAPAAADGGLGSLESAAITEVLGETDARWVRCRPLLGDASAVSTAFQLAAALGEPLGRDEVALVTGIDRDGAVGCAVLGGGTTS</sequence>
<gene>
    <name evidence="3" type="ORF">BCF44_105344</name>
</gene>
<dbReference type="GO" id="GO:0004315">
    <property type="term" value="F:3-oxoacyl-[acyl-carrier-protein] synthase activity"/>
    <property type="evidence" value="ECO:0007669"/>
    <property type="project" value="TreeGrafter"/>
</dbReference>
<evidence type="ECO:0000259" key="2">
    <source>
        <dbReference type="Pfam" id="PF00109"/>
    </source>
</evidence>
<name>A0A3E0HR68_9PSEU</name>
<dbReference type="PANTHER" id="PTHR11712">
    <property type="entry name" value="POLYKETIDE SYNTHASE-RELATED"/>
    <property type="match status" value="1"/>
</dbReference>
<reference evidence="3 4" key="1">
    <citation type="submission" date="2018-08" db="EMBL/GenBank/DDBJ databases">
        <title>Genomic Encyclopedia of Archaeal and Bacterial Type Strains, Phase II (KMG-II): from individual species to whole genera.</title>
        <authorList>
            <person name="Goeker M."/>
        </authorList>
    </citation>
    <scope>NUCLEOTIDE SEQUENCE [LARGE SCALE GENOMIC DNA]</scope>
    <source>
        <strain evidence="3 4">DSM 45791</strain>
    </source>
</reference>
<accession>A0A3E0HR68</accession>
<keyword evidence="4" id="KW-1185">Reference proteome</keyword>
<dbReference type="InterPro" id="IPR000794">
    <property type="entry name" value="Beta-ketoacyl_synthase"/>
</dbReference>
<dbReference type="GO" id="GO:0006633">
    <property type="term" value="P:fatty acid biosynthetic process"/>
    <property type="evidence" value="ECO:0007669"/>
    <property type="project" value="TreeGrafter"/>
</dbReference>
<evidence type="ECO:0000313" key="4">
    <source>
        <dbReference type="Proteomes" id="UP000256269"/>
    </source>
</evidence>
<evidence type="ECO:0000256" key="1">
    <source>
        <dbReference type="ARBA" id="ARBA00022679"/>
    </source>
</evidence>